<dbReference type="EMBL" id="VLLB01000003">
    <property type="protein sequence ID" value="TWI66097.1"/>
    <property type="molecule type" value="Genomic_DNA"/>
</dbReference>
<dbReference type="Proteomes" id="UP000318431">
    <property type="component" value="Unassembled WGS sequence"/>
</dbReference>
<dbReference type="AlphaFoldDB" id="A0A562RAJ9"/>
<organism evidence="1 2">
    <name type="scientific">Pseudoduganella lurida</name>
    <dbReference type="NCBI Taxonomy" id="1036180"/>
    <lineage>
        <taxon>Bacteria</taxon>
        <taxon>Pseudomonadati</taxon>
        <taxon>Pseudomonadota</taxon>
        <taxon>Betaproteobacteria</taxon>
        <taxon>Burkholderiales</taxon>
        <taxon>Oxalobacteraceae</taxon>
        <taxon>Telluria group</taxon>
        <taxon>Pseudoduganella</taxon>
    </lineage>
</organism>
<reference evidence="1 2" key="1">
    <citation type="journal article" date="2015" name="Stand. Genomic Sci.">
        <title>Genomic Encyclopedia of Bacterial and Archaeal Type Strains, Phase III: the genomes of soil and plant-associated and newly described type strains.</title>
        <authorList>
            <person name="Whitman W.B."/>
            <person name="Woyke T."/>
            <person name="Klenk H.P."/>
            <person name="Zhou Y."/>
            <person name="Lilburn T.G."/>
            <person name="Beck B.J."/>
            <person name="De Vos P."/>
            <person name="Vandamme P."/>
            <person name="Eisen J.A."/>
            <person name="Garrity G."/>
            <person name="Hugenholtz P."/>
            <person name="Kyrpides N.C."/>
        </authorList>
    </citation>
    <scope>NUCLEOTIDE SEQUENCE [LARGE SCALE GENOMIC DNA]</scope>
    <source>
        <strain evidence="1 2">CGMCC 1.10822</strain>
    </source>
</reference>
<comment type="caution">
    <text evidence="1">The sequence shown here is derived from an EMBL/GenBank/DDBJ whole genome shotgun (WGS) entry which is preliminary data.</text>
</comment>
<gene>
    <name evidence="1" type="ORF">IP91_01908</name>
</gene>
<sequence length="71" mass="7459">MPAPNGSSITAFRPPCTNLAGTPITVSAPNQVAKVVVITMINGRLRPATAKSVVFLIRVPAHMPRPSVPSR</sequence>
<keyword evidence="2" id="KW-1185">Reference proteome</keyword>
<evidence type="ECO:0000313" key="1">
    <source>
        <dbReference type="EMBL" id="TWI66097.1"/>
    </source>
</evidence>
<proteinExistence type="predicted"/>
<evidence type="ECO:0000313" key="2">
    <source>
        <dbReference type="Proteomes" id="UP000318431"/>
    </source>
</evidence>
<name>A0A562RAJ9_9BURK</name>
<protein>
    <submittedName>
        <fullName evidence="1">Uncharacterized protein</fullName>
    </submittedName>
</protein>
<accession>A0A562RAJ9</accession>